<name>A0A2N0WGZ1_9GAMM</name>
<dbReference type="EMBL" id="PISJ01000010">
    <property type="protein sequence ID" value="PKF34687.1"/>
    <property type="molecule type" value="Genomic_DNA"/>
</dbReference>
<accession>A0A2N0WGZ1</accession>
<dbReference type="Proteomes" id="UP000233553">
    <property type="component" value="Unassembled WGS sequence"/>
</dbReference>
<dbReference type="Gene3D" id="2.160.20.10">
    <property type="entry name" value="Single-stranded right-handed beta-helix, Pectin lyase-like"/>
    <property type="match status" value="1"/>
</dbReference>
<protein>
    <submittedName>
        <fullName evidence="1">Uncharacterized protein</fullName>
    </submittedName>
</protein>
<organism evidence="1 2">
    <name type="scientific">Acinetobacter proteolyticus</name>
    <dbReference type="NCBI Taxonomy" id="1776741"/>
    <lineage>
        <taxon>Bacteria</taxon>
        <taxon>Pseudomonadati</taxon>
        <taxon>Pseudomonadota</taxon>
        <taxon>Gammaproteobacteria</taxon>
        <taxon>Moraxellales</taxon>
        <taxon>Moraxellaceae</taxon>
        <taxon>Acinetobacter</taxon>
    </lineage>
</organism>
<evidence type="ECO:0000313" key="1">
    <source>
        <dbReference type="EMBL" id="PKF34687.1"/>
    </source>
</evidence>
<dbReference type="InterPro" id="IPR011050">
    <property type="entry name" value="Pectin_lyase_fold/virulence"/>
</dbReference>
<dbReference type="AlphaFoldDB" id="A0A2N0WGZ1"/>
<dbReference type="InterPro" id="IPR012334">
    <property type="entry name" value="Pectin_lyas_fold"/>
</dbReference>
<evidence type="ECO:0000313" key="2">
    <source>
        <dbReference type="Proteomes" id="UP000233553"/>
    </source>
</evidence>
<proteinExistence type="predicted"/>
<comment type="caution">
    <text evidence="1">The sequence shown here is derived from an EMBL/GenBank/DDBJ whole genome shotgun (WGS) entry which is preliminary data.</text>
</comment>
<dbReference type="SUPFAM" id="SSF51126">
    <property type="entry name" value="Pectin lyase-like"/>
    <property type="match status" value="1"/>
</dbReference>
<reference evidence="1 2" key="1">
    <citation type="submission" date="2017-12" db="EMBL/GenBank/DDBJ databases">
        <title>Draft Genome sequences of multiple microbial strains isolated from spacecraft associated surfaces.</title>
        <authorList>
            <person name="Seuylemezian A."/>
            <person name="Vaishampayan P."/>
            <person name="Venkateswaran K."/>
        </authorList>
    </citation>
    <scope>NUCLEOTIDE SEQUENCE [LARGE SCALE GENOMIC DNA]</scope>
    <source>
        <strain evidence="1 2">2P01AA</strain>
    </source>
</reference>
<sequence length="557" mass="63008">MINDIDVMTWSDRTQESKNKEAKSLLDFYKNEIYYDEALQRAFDYGGAIFVPDGEYQFLKKITTSKEGVFLYGSENSKLIWNKYVKGNNVFEDVCVDVLHSDFSINGITLKYSDDETARILVRIRNIEKDISNFSFFNVNFLNGFYAVRAGFLPTQHNDTSPLIKNLIIERCNSVGRVSGKNCGHFLTSNGYNIKYMNNRSIGGLNTSSFGANFSSNIMIFGNIESGVARMTVANVEASAQLEDCENANSIISNNIFSHDIWISGSSGIHISNNRCHTLRVSVGNLQGFDVKKVIFDNNYCARIQIVKYGSYDVLETYSAIFKNNIIDPEYALKLNTDLPSRAITIQGGNYGRLIEFYSNKVISSASLYQASIVRGERLIYLANDNDFGVGNVLYSSEGGYVDESRTSNPVFGKWDRNPNAYIGFYLNSSPNITAIDTWLTINNIRIGRDLNKELAIDNTARIKFKRKGIYKINWIITLNSTDDAEFKLRLFDANKNIEIGRLIQEKISIISSLRVGEFNFNIDEGDEIILQTQSNKFNLNFSTDVLLTNFSIEKLE</sequence>
<dbReference type="RefSeq" id="WP_101235923.1">
    <property type="nucleotide sequence ID" value="NZ_PISJ01000010.1"/>
</dbReference>
<gene>
    <name evidence="1" type="ORF">CW311_05820</name>
</gene>